<reference evidence="8 9" key="1">
    <citation type="submission" date="2017-10" db="EMBL/GenBank/DDBJ databases">
        <title>Draft genome of Longibacter Salinarum.</title>
        <authorList>
            <person name="Goh K.M."/>
            <person name="Shamsir M.S."/>
            <person name="Lim S.W."/>
        </authorList>
    </citation>
    <scope>NUCLEOTIDE SEQUENCE [LARGE SCALE GENOMIC DNA]</scope>
    <source>
        <strain evidence="8 9">KCTC 52045</strain>
    </source>
</reference>
<dbReference type="RefSeq" id="WP_098073665.1">
    <property type="nucleotide sequence ID" value="NZ_PDEQ01000001.1"/>
</dbReference>
<gene>
    <name evidence="6" type="primary">purN</name>
    <name evidence="8" type="ORF">CRI94_00295</name>
</gene>
<evidence type="ECO:0000256" key="6">
    <source>
        <dbReference type="HAMAP-Rule" id="MF_01930"/>
    </source>
</evidence>
<accession>A0A2A8D1D2</accession>
<evidence type="ECO:0000313" key="9">
    <source>
        <dbReference type="Proteomes" id="UP000220102"/>
    </source>
</evidence>
<dbReference type="NCBIfam" id="TIGR00639">
    <property type="entry name" value="PurN"/>
    <property type="match status" value="1"/>
</dbReference>
<dbReference type="InterPro" id="IPR004607">
    <property type="entry name" value="GART"/>
</dbReference>
<feature type="binding site" evidence="6">
    <location>
        <begin position="20"/>
        <end position="22"/>
    </location>
    <ligand>
        <name>N(1)-(5-phospho-beta-D-ribosyl)glycinamide</name>
        <dbReference type="ChEBI" id="CHEBI:143788"/>
    </ligand>
</feature>
<feature type="active site" description="Proton donor" evidence="6">
    <location>
        <position position="116"/>
    </location>
</feature>
<feature type="domain" description="Formyl transferase N-terminal" evidence="7">
    <location>
        <begin position="11"/>
        <end position="194"/>
    </location>
</feature>
<evidence type="ECO:0000313" key="8">
    <source>
        <dbReference type="EMBL" id="PEN14772.1"/>
    </source>
</evidence>
<comment type="function">
    <text evidence="6">Catalyzes the transfer of a formyl group from 10-formyltetrahydrofolate to 5-phospho-ribosyl-glycinamide (GAR), producing 5-phospho-ribosyl-N-formylglycinamide (FGAR) and tetrahydrofolate.</text>
</comment>
<dbReference type="CDD" id="cd08645">
    <property type="entry name" value="FMT_core_GART"/>
    <property type="match status" value="1"/>
</dbReference>
<dbReference type="EC" id="2.1.2.2" evidence="6"/>
<feature type="binding site" evidence="6">
    <location>
        <position position="77"/>
    </location>
    <ligand>
        <name>(6R)-10-formyltetrahydrofolate</name>
        <dbReference type="ChEBI" id="CHEBI:195366"/>
    </ligand>
</feature>
<keyword evidence="3 6" id="KW-0658">Purine biosynthesis</keyword>
<dbReference type="GO" id="GO:0005737">
    <property type="term" value="C:cytoplasm"/>
    <property type="evidence" value="ECO:0007669"/>
    <property type="project" value="TreeGrafter"/>
</dbReference>
<dbReference type="PROSITE" id="PS00373">
    <property type="entry name" value="GART"/>
    <property type="match status" value="1"/>
</dbReference>
<sequence>MPRTGAVDPFRLAVFASGGGSNFQSMIDAVEDGSLPAEIALCVSNHDGAGALDRAREHGIPTSVINPDGLQQPSFTRLLLDVLSEHDITFVALAGYLRKIPPAVVEAYHGRMVNIHPALLPAFGGKGMYGMNVHRAVVEYGVHWTGATVHLVDEEYDHGPIVLQQPVPVYPDDTPSDVAARVLNVEHQMYPRALRLFATGRVEIDGRTVRLLDASPAHHDTP</sequence>
<dbReference type="InterPro" id="IPR001555">
    <property type="entry name" value="GART_AS"/>
</dbReference>
<dbReference type="Pfam" id="PF00551">
    <property type="entry name" value="Formyl_trans_N"/>
    <property type="match status" value="1"/>
</dbReference>
<evidence type="ECO:0000256" key="3">
    <source>
        <dbReference type="ARBA" id="ARBA00022755"/>
    </source>
</evidence>
<evidence type="ECO:0000256" key="5">
    <source>
        <dbReference type="ARBA" id="ARBA00047664"/>
    </source>
</evidence>
<proteinExistence type="inferred from homology"/>
<comment type="catalytic activity">
    <reaction evidence="5 6">
        <text>N(1)-(5-phospho-beta-D-ribosyl)glycinamide + (6R)-10-formyltetrahydrofolate = N(2)-formyl-N(1)-(5-phospho-beta-D-ribosyl)glycinamide + (6S)-5,6,7,8-tetrahydrofolate + H(+)</text>
        <dbReference type="Rhea" id="RHEA:15053"/>
        <dbReference type="ChEBI" id="CHEBI:15378"/>
        <dbReference type="ChEBI" id="CHEBI:57453"/>
        <dbReference type="ChEBI" id="CHEBI:143788"/>
        <dbReference type="ChEBI" id="CHEBI:147286"/>
        <dbReference type="ChEBI" id="CHEBI:195366"/>
        <dbReference type="EC" id="2.1.2.2"/>
    </reaction>
</comment>
<dbReference type="SUPFAM" id="SSF53328">
    <property type="entry name" value="Formyltransferase"/>
    <property type="match status" value="1"/>
</dbReference>
<dbReference type="OrthoDB" id="9806170at2"/>
<dbReference type="PANTHER" id="PTHR43369:SF2">
    <property type="entry name" value="PHOSPHORIBOSYLGLYCINAMIDE FORMYLTRANSFERASE"/>
    <property type="match status" value="1"/>
</dbReference>
<dbReference type="HAMAP" id="MF_01930">
    <property type="entry name" value="PurN"/>
    <property type="match status" value="1"/>
</dbReference>
<feature type="site" description="Raises pKa of active site His" evidence="6">
    <location>
        <position position="157"/>
    </location>
</feature>
<dbReference type="PANTHER" id="PTHR43369">
    <property type="entry name" value="PHOSPHORIBOSYLGLYCINAMIDE FORMYLTRANSFERASE"/>
    <property type="match status" value="1"/>
</dbReference>
<organism evidence="8 9">
    <name type="scientific">Longibacter salinarum</name>
    <dbReference type="NCBI Taxonomy" id="1850348"/>
    <lineage>
        <taxon>Bacteria</taxon>
        <taxon>Pseudomonadati</taxon>
        <taxon>Rhodothermota</taxon>
        <taxon>Rhodothermia</taxon>
        <taxon>Rhodothermales</taxon>
        <taxon>Salisaetaceae</taxon>
        <taxon>Longibacter</taxon>
    </lineage>
</organism>
<keyword evidence="9" id="KW-1185">Reference proteome</keyword>
<dbReference type="UniPathway" id="UPA00074">
    <property type="reaction ID" value="UER00126"/>
</dbReference>
<dbReference type="InterPro" id="IPR002376">
    <property type="entry name" value="Formyl_transf_N"/>
</dbReference>
<dbReference type="Proteomes" id="UP000220102">
    <property type="component" value="Unassembled WGS sequence"/>
</dbReference>
<dbReference type="GO" id="GO:0004644">
    <property type="term" value="F:phosphoribosylglycinamide formyltransferase activity"/>
    <property type="evidence" value="ECO:0007669"/>
    <property type="project" value="UniProtKB-UniRule"/>
</dbReference>
<name>A0A2A8D1D2_9BACT</name>
<dbReference type="AlphaFoldDB" id="A0A2A8D1D2"/>
<dbReference type="Gene3D" id="3.40.50.170">
    <property type="entry name" value="Formyl transferase, N-terminal domain"/>
    <property type="match status" value="1"/>
</dbReference>
<feature type="binding site" evidence="6">
    <location>
        <position position="114"/>
    </location>
    <ligand>
        <name>(6R)-10-formyltetrahydrofolate</name>
        <dbReference type="ChEBI" id="CHEBI:195366"/>
    </ligand>
</feature>
<dbReference type="InterPro" id="IPR036477">
    <property type="entry name" value="Formyl_transf_N_sf"/>
</dbReference>
<evidence type="ECO:0000259" key="7">
    <source>
        <dbReference type="Pfam" id="PF00551"/>
    </source>
</evidence>
<comment type="caution">
    <text evidence="6">Lacks conserved residue(s) required for the propagation of feature annotation.</text>
</comment>
<comment type="caution">
    <text evidence="8">The sequence shown here is derived from an EMBL/GenBank/DDBJ whole genome shotgun (WGS) entry which is preliminary data.</text>
</comment>
<dbReference type="EMBL" id="PDEQ01000001">
    <property type="protein sequence ID" value="PEN14772.1"/>
    <property type="molecule type" value="Genomic_DNA"/>
</dbReference>
<evidence type="ECO:0000256" key="4">
    <source>
        <dbReference type="ARBA" id="ARBA00038440"/>
    </source>
</evidence>
<protein>
    <recommendedName>
        <fullName evidence="6">Phosphoribosylglycinamide formyltransferase</fullName>
        <ecNumber evidence="6">2.1.2.2</ecNumber>
    </recommendedName>
    <alternativeName>
        <fullName evidence="6">5'-phosphoribosylglycinamide transformylase</fullName>
    </alternativeName>
    <alternativeName>
        <fullName evidence="6">GAR transformylase</fullName>
        <shortName evidence="6">GART</shortName>
    </alternativeName>
</protein>
<dbReference type="GO" id="GO:0006189">
    <property type="term" value="P:'de novo' IMP biosynthetic process"/>
    <property type="evidence" value="ECO:0007669"/>
    <property type="project" value="UniProtKB-UniRule"/>
</dbReference>
<keyword evidence="2 6" id="KW-0808">Transferase</keyword>
<comment type="pathway">
    <text evidence="1 6">Purine metabolism; IMP biosynthesis via de novo pathway; N(2)-formyl-N(1)-(5-phospho-D-ribosyl)glycinamide from N(1)-(5-phospho-D-ribosyl)glycinamide (10-formyl THF route): step 1/1.</text>
</comment>
<evidence type="ECO:0000256" key="2">
    <source>
        <dbReference type="ARBA" id="ARBA00022679"/>
    </source>
</evidence>
<comment type="similarity">
    <text evidence="4 6">Belongs to the GART family.</text>
</comment>
<evidence type="ECO:0000256" key="1">
    <source>
        <dbReference type="ARBA" id="ARBA00005054"/>
    </source>
</evidence>